<protein>
    <submittedName>
        <fullName evidence="1">Uncharacterized protein</fullName>
    </submittedName>
</protein>
<dbReference type="OrthoDB" id="2635829at2759"/>
<keyword evidence="2" id="KW-1185">Reference proteome</keyword>
<dbReference type="AlphaFoldDB" id="A0A836CIB4"/>
<gene>
    <name evidence="1" type="ORF">JKP88DRAFT_288722</name>
</gene>
<proteinExistence type="predicted"/>
<name>A0A836CIB4_9STRA</name>
<dbReference type="EMBL" id="JAFCMP010000110">
    <property type="protein sequence ID" value="KAG5186579.1"/>
    <property type="molecule type" value="Genomic_DNA"/>
</dbReference>
<evidence type="ECO:0000313" key="1">
    <source>
        <dbReference type="EMBL" id="KAG5186579.1"/>
    </source>
</evidence>
<evidence type="ECO:0000313" key="2">
    <source>
        <dbReference type="Proteomes" id="UP000664859"/>
    </source>
</evidence>
<accession>A0A836CIB4</accession>
<sequence>MESVVEAVARVAKMRHAVPYVGAVPADAAGMANFQRTVVHHLERGEPVCFRLEALDTVCGDLAALRAFVHATHVHSIQHTRVIDGMESGTLHKDDKDTPSGDATMRQQAREAHARAVKVVQECGLDWLAGARERLPEQLREHALNLSGTGGGFTNVHRHGLVVVNVCCYGVKHYLLAPSDPMYGHDDNASGLVKVVSNSSSGAQEFKIMLERQGRVGVHHTTLDAAAGKPNMIIWPPGCFHEVYTPAPYIGLHFYAVPPSRQLLRDSALWMQYDICVEWHKELRSAGVSQERDWYRRACASVKRCT</sequence>
<reference evidence="1" key="1">
    <citation type="submission" date="2021-02" db="EMBL/GenBank/DDBJ databases">
        <title>First Annotated Genome of the Yellow-green Alga Tribonema minus.</title>
        <authorList>
            <person name="Mahan K.M."/>
        </authorList>
    </citation>
    <scope>NUCLEOTIDE SEQUENCE</scope>
    <source>
        <strain evidence="1">UTEX B ZZ1240</strain>
    </source>
</reference>
<dbReference type="Proteomes" id="UP000664859">
    <property type="component" value="Unassembled WGS sequence"/>
</dbReference>
<comment type="caution">
    <text evidence="1">The sequence shown here is derived from an EMBL/GenBank/DDBJ whole genome shotgun (WGS) entry which is preliminary data.</text>
</comment>
<organism evidence="1 2">
    <name type="scientific">Tribonema minus</name>
    <dbReference type="NCBI Taxonomy" id="303371"/>
    <lineage>
        <taxon>Eukaryota</taxon>
        <taxon>Sar</taxon>
        <taxon>Stramenopiles</taxon>
        <taxon>Ochrophyta</taxon>
        <taxon>PX clade</taxon>
        <taxon>Xanthophyceae</taxon>
        <taxon>Tribonematales</taxon>
        <taxon>Tribonemataceae</taxon>
        <taxon>Tribonema</taxon>
    </lineage>
</organism>